<accession>A0AAV4LRM6</accession>
<organism evidence="1 2">
    <name type="scientific">Babesia caballi</name>
    <dbReference type="NCBI Taxonomy" id="5871"/>
    <lineage>
        <taxon>Eukaryota</taxon>
        <taxon>Sar</taxon>
        <taxon>Alveolata</taxon>
        <taxon>Apicomplexa</taxon>
        <taxon>Aconoidasida</taxon>
        <taxon>Piroplasmida</taxon>
        <taxon>Babesiidae</taxon>
        <taxon>Babesia</taxon>
    </lineage>
</organism>
<name>A0AAV4LRM6_BABCB</name>
<gene>
    <name evidence="1" type="ORF">BcabD6B2_17120</name>
</gene>
<dbReference type="EMBL" id="BPLF01000001">
    <property type="protein sequence ID" value="GIX62277.1"/>
    <property type="molecule type" value="Genomic_DNA"/>
</dbReference>
<sequence length="300" mass="33789">MMLLERAVKALRQLREHLLSHLAVPRELLQEHLPQLGDVHQHLIVRVVLRGQLVLHALGALVEQGGRGVDSDLVVLALQFLNEAVQRLLQLLVLLTVLRVRPENPQLEPAETLLLQAHAPRKQNPRLHGQLRDHMLLQPLEELHHDVLADALVLLDVHVAQHGPGLLQLDLTMGVEVRNQQLEVGDEHAPVQLQLPLRMCEGVLVHGDLQLVQPLTEERIQQMVGNGGEAWLPQRRVGADEASGRALPHVSLHNFGIGRRQQRCENALQRVLRVGSRRVLKRVKRGRGQDRRGQRVVLAF</sequence>
<keyword evidence="2" id="KW-1185">Reference proteome</keyword>
<evidence type="ECO:0000313" key="1">
    <source>
        <dbReference type="EMBL" id="GIX62277.1"/>
    </source>
</evidence>
<reference evidence="1 2" key="1">
    <citation type="submission" date="2021-06" db="EMBL/GenBank/DDBJ databases">
        <title>Genome sequence of Babesia caballi.</title>
        <authorList>
            <person name="Yamagishi J."/>
            <person name="Kidaka T."/>
            <person name="Ochi A."/>
        </authorList>
    </citation>
    <scope>NUCLEOTIDE SEQUENCE [LARGE SCALE GENOMIC DNA]</scope>
    <source>
        <strain evidence="1">USDA-D6B2</strain>
    </source>
</reference>
<proteinExistence type="predicted"/>
<dbReference type="RefSeq" id="XP_067714346.1">
    <property type="nucleotide sequence ID" value="XM_067858245.1"/>
</dbReference>
<protein>
    <submittedName>
        <fullName evidence="1">Chromosome partitioning protein ParB</fullName>
    </submittedName>
</protein>
<dbReference type="AlphaFoldDB" id="A0AAV4LRM6"/>
<dbReference type="GeneID" id="94193758"/>
<dbReference type="Proteomes" id="UP001497744">
    <property type="component" value="Unassembled WGS sequence"/>
</dbReference>
<evidence type="ECO:0000313" key="2">
    <source>
        <dbReference type="Proteomes" id="UP001497744"/>
    </source>
</evidence>
<comment type="caution">
    <text evidence="1">The sequence shown here is derived from an EMBL/GenBank/DDBJ whole genome shotgun (WGS) entry which is preliminary data.</text>
</comment>